<evidence type="ECO:0000256" key="1">
    <source>
        <dbReference type="SAM" id="Phobius"/>
    </source>
</evidence>
<dbReference type="OrthoDB" id="5842235at2759"/>
<keyword evidence="1" id="KW-0812">Transmembrane</keyword>
<evidence type="ECO:0000313" key="3">
    <source>
        <dbReference type="Proteomes" id="UP000242913"/>
    </source>
</evidence>
<organism evidence="2 3">
    <name type="scientific">Onchocerca flexuosa</name>
    <dbReference type="NCBI Taxonomy" id="387005"/>
    <lineage>
        <taxon>Eukaryota</taxon>
        <taxon>Metazoa</taxon>
        <taxon>Ecdysozoa</taxon>
        <taxon>Nematoda</taxon>
        <taxon>Chromadorea</taxon>
        <taxon>Rhabditida</taxon>
        <taxon>Spirurina</taxon>
        <taxon>Spiruromorpha</taxon>
        <taxon>Filarioidea</taxon>
        <taxon>Onchocercidae</taxon>
        <taxon>Onchocerca</taxon>
    </lineage>
</organism>
<keyword evidence="1" id="KW-0472">Membrane</keyword>
<dbReference type="Proteomes" id="UP000242913">
    <property type="component" value="Unassembled WGS sequence"/>
</dbReference>
<dbReference type="AlphaFoldDB" id="A0A238BSK5"/>
<reference evidence="2 3" key="1">
    <citation type="submission" date="2015-12" db="EMBL/GenBank/DDBJ databases">
        <title>Draft genome of the nematode, Onchocerca flexuosa.</title>
        <authorList>
            <person name="Mitreva M."/>
        </authorList>
    </citation>
    <scope>NUCLEOTIDE SEQUENCE [LARGE SCALE GENOMIC DNA]</scope>
    <source>
        <strain evidence="2">Red Deer</strain>
    </source>
</reference>
<keyword evidence="3" id="KW-1185">Reference proteome</keyword>
<proteinExistence type="predicted"/>
<feature type="transmembrane region" description="Helical" evidence="1">
    <location>
        <begin position="45"/>
        <end position="72"/>
    </location>
</feature>
<keyword evidence="1" id="KW-1133">Transmembrane helix</keyword>
<protein>
    <submittedName>
        <fullName evidence="2">Uncharacterized protein</fullName>
    </submittedName>
</protein>
<evidence type="ECO:0000313" key="2">
    <source>
        <dbReference type="EMBL" id="OZC07984.1"/>
    </source>
</evidence>
<feature type="non-terminal residue" evidence="2">
    <location>
        <position position="1"/>
    </location>
</feature>
<sequence>IPQRSFAYNLGVEGEVNYFHFVPVLLKIYFEKRLVNFLKFEMCGLFILALFLPALFSLFTFGTTILLVHRIWTKERPLMKKAQDAAFRLYDQLFQSLVPKGLNDKFLKMEESKSKEA</sequence>
<dbReference type="EMBL" id="KZ270017">
    <property type="protein sequence ID" value="OZC07984.1"/>
    <property type="molecule type" value="Genomic_DNA"/>
</dbReference>
<name>A0A238BSK5_9BILA</name>
<accession>A0A238BSK5</accession>
<gene>
    <name evidence="2" type="ORF">X798_04980</name>
</gene>